<dbReference type="Proteomes" id="UP000785679">
    <property type="component" value="Unassembled WGS sequence"/>
</dbReference>
<evidence type="ECO:0000313" key="2">
    <source>
        <dbReference type="EMBL" id="TNV86931.1"/>
    </source>
</evidence>
<keyword evidence="1" id="KW-1133">Transmembrane helix</keyword>
<reference evidence="2" key="1">
    <citation type="submission" date="2019-06" db="EMBL/GenBank/DDBJ databases">
        <authorList>
            <person name="Zheng W."/>
        </authorList>
    </citation>
    <scope>NUCLEOTIDE SEQUENCE</scope>
    <source>
        <strain evidence="2">QDHG01</strain>
    </source>
</reference>
<feature type="transmembrane region" description="Helical" evidence="1">
    <location>
        <begin position="26"/>
        <end position="47"/>
    </location>
</feature>
<feature type="transmembrane region" description="Helical" evidence="1">
    <location>
        <begin position="131"/>
        <end position="153"/>
    </location>
</feature>
<keyword evidence="3" id="KW-1185">Reference proteome</keyword>
<keyword evidence="1" id="KW-0812">Transmembrane</keyword>
<dbReference type="EMBL" id="RRYP01000735">
    <property type="protein sequence ID" value="TNV86931.1"/>
    <property type="molecule type" value="Genomic_DNA"/>
</dbReference>
<evidence type="ECO:0000313" key="3">
    <source>
        <dbReference type="Proteomes" id="UP000785679"/>
    </source>
</evidence>
<dbReference type="AlphaFoldDB" id="A0A8J8TA07"/>
<evidence type="ECO:0000256" key="1">
    <source>
        <dbReference type="SAM" id="Phobius"/>
    </source>
</evidence>
<sequence length="326" mass="37403">MQQQTPLVLSSLINLYDSRSDIASDYFNTCLSLLILGYTGLALIFAFTAIKRYGQNEVVEELFQGVSVRTLIGQFWRPLQLLRWSLICLILVVWRDMAGMQIIGLLFLSIIFTILAMVGKPLEIKAENQMYLLNELLVSLYLYLLLCLTDLNIDQVSREAIGSLLIATLFLNISAGIAKAITKIITLLRHKFVIKKAKKVPLKENIPKKAIVRRKRKKNLQREVNVDDFIGWKDVEVIDANQQQATFAEREKVQRELLKGAKRTKHQSNFEYSIDQQMEYIFCKETATSIKSQKYALPQDIVDIGQNYKKSILTSEGRRRVRLGLL</sequence>
<gene>
    <name evidence="2" type="ORF">FGO68_gene6936</name>
</gene>
<proteinExistence type="predicted"/>
<keyword evidence="1" id="KW-0472">Membrane</keyword>
<protein>
    <submittedName>
        <fullName evidence="2">Uncharacterized protein</fullName>
    </submittedName>
</protein>
<dbReference type="InterPro" id="IPR023298">
    <property type="entry name" value="ATPase_P-typ_TM_dom_sf"/>
</dbReference>
<name>A0A8J8TA07_HALGN</name>
<feature type="transmembrane region" description="Helical" evidence="1">
    <location>
        <begin position="100"/>
        <end position="119"/>
    </location>
</feature>
<dbReference type="SUPFAM" id="SSF81665">
    <property type="entry name" value="Calcium ATPase, transmembrane domain M"/>
    <property type="match status" value="1"/>
</dbReference>
<feature type="transmembrane region" description="Helical" evidence="1">
    <location>
        <begin position="165"/>
        <end position="188"/>
    </location>
</feature>
<organism evidence="2 3">
    <name type="scientific">Halteria grandinella</name>
    <dbReference type="NCBI Taxonomy" id="5974"/>
    <lineage>
        <taxon>Eukaryota</taxon>
        <taxon>Sar</taxon>
        <taxon>Alveolata</taxon>
        <taxon>Ciliophora</taxon>
        <taxon>Intramacronucleata</taxon>
        <taxon>Spirotrichea</taxon>
        <taxon>Stichotrichia</taxon>
        <taxon>Sporadotrichida</taxon>
        <taxon>Halteriidae</taxon>
        <taxon>Halteria</taxon>
    </lineage>
</organism>
<comment type="caution">
    <text evidence="2">The sequence shown here is derived from an EMBL/GenBank/DDBJ whole genome shotgun (WGS) entry which is preliminary data.</text>
</comment>
<accession>A0A8J8TA07</accession>